<dbReference type="PANTHER" id="PTHR24058">
    <property type="entry name" value="DUAL SPECIFICITY PROTEIN KINASE"/>
    <property type="match status" value="1"/>
</dbReference>
<dbReference type="GO" id="GO:0004674">
    <property type="term" value="F:protein serine/threonine kinase activity"/>
    <property type="evidence" value="ECO:0007669"/>
    <property type="project" value="UniProtKB-KW"/>
</dbReference>
<evidence type="ECO:0000256" key="1">
    <source>
        <dbReference type="ARBA" id="ARBA00008867"/>
    </source>
</evidence>
<dbReference type="PANTHER" id="PTHR24058:SF22">
    <property type="entry name" value="DUAL SPECIFICITY TYROSINE-PHOSPHORYLATION-REGULATED KINASE 4"/>
    <property type="match status" value="1"/>
</dbReference>
<dbReference type="GO" id="GO:0005856">
    <property type="term" value="C:cytoskeleton"/>
    <property type="evidence" value="ECO:0007669"/>
    <property type="project" value="TreeGrafter"/>
</dbReference>
<dbReference type="GO" id="GO:0005524">
    <property type="term" value="F:ATP binding"/>
    <property type="evidence" value="ECO:0007669"/>
    <property type="project" value="UniProtKB-KW"/>
</dbReference>
<evidence type="ECO:0000256" key="5">
    <source>
        <dbReference type="ARBA" id="ARBA00022777"/>
    </source>
</evidence>
<keyword evidence="5" id="KW-0418">Kinase</keyword>
<dbReference type="SMART" id="SM00220">
    <property type="entry name" value="S_TKc"/>
    <property type="match status" value="1"/>
</dbReference>
<evidence type="ECO:0000259" key="7">
    <source>
        <dbReference type="PROSITE" id="PS50011"/>
    </source>
</evidence>
<dbReference type="InterPro" id="IPR011009">
    <property type="entry name" value="Kinase-like_dom_sf"/>
</dbReference>
<reference evidence="8" key="1">
    <citation type="journal article" date="2022" name="bioRxiv">
        <title>Sequencing and chromosome-scale assembly of the giantPleurodeles waltlgenome.</title>
        <authorList>
            <person name="Brown T."/>
            <person name="Elewa A."/>
            <person name="Iarovenko S."/>
            <person name="Subramanian E."/>
            <person name="Araus A.J."/>
            <person name="Petzold A."/>
            <person name="Susuki M."/>
            <person name="Suzuki K.-i.T."/>
            <person name="Hayashi T."/>
            <person name="Toyoda A."/>
            <person name="Oliveira C."/>
            <person name="Osipova E."/>
            <person name="Leigh N.D."/>
            <person name="Simon A."/>
            <person name="Yun M.H."/>
        </authorList>
    </citation>
    <scope>NUCLEOTIDE SEQUENCE</scope>
    <source>
        <strain evidence="8">20211129_DDA</strain>
        <tissue evidence="8">Liver</tissue>
    </source>
</reference>
<gene>
    <name evidence="8" type="ORF">NDU88_005625</name>
</gene>
<dbReference type="AlphaFoldDB" id="A0AAV7SMF7"/>
<evidence type="ECO:0000313" key="8">
    <source>
        <dbReference type="EMBL" id="KAJ1165197.1"/>
    </source>
</evidence>
<comment type="caution">
    <text evidence="8">The sequence shown here is derived from an EMBL/GenBank/DDBJ whole genome shotgun (WGS) entry which is preliminary data.</text>
</comment>
<feature type="non-terminal residue" evidence="8">
    <location>
        <position position="1"/>
    </location>
</feature>
<dbReference type="SUPFAM" id="SSF56112">
    <property type="entry name" value="Protein kinase-like (PK-like)"/>
    <property type="match status" value="1"/>
</dbReference>
<keyword evidence="2" id="KW-0723">Serine/threonine-protein kinase</keyword>
<dbReference type="PROSITE" id="PS50011">
    <property type="entry name" value="PROTEIN_KINASE_DOM"/>
    <property type="match status" value="1"/>
</dbReference>
<dbReference type="EMBL" id="JANPWB010000008">
    <property type="protein sequence ID" value="KAJ1165197.1"/>
    <property type="molecule type" value="Genomic_DNA"/>
</dbReference>
<proteinExistence type="inferred from homology"/>
<dbReference type="GO" id="GO:0005634">
    <property type="term" value="C:nucleus"/>
    <property type="evidence" value="ECO:0007669"/>
    <property type="project" value="TreeGrafter"/>
</dbReference>
<protein>
    <recommendedName>
        <fullName evidence="7">Protein kinase domain-containing protein</fullName>
    </recommendedName>
</protein>
<evidence type="ECO:0000256" key="4">
    <source>
        <dbReference type="ARBA" id="ARBA00022741"/>
    </source>
</evidence>
<dbReference type="Gene3D" id="3.30.200.20">
    <property type="entry name" value="Phosphorylase Kinase, domain 1"/>
    <property type="match status" value="1"/>
</dbReference>
<dbReference type="Proteomes" id="UP001066276">
    <property type="component" value="Chromosome 4_2"/>
</dbReference>
<organism evidence="8 9">
    <name type="scientific">Pleurodeles waltl</name>
    <name type="common">Iberian ribbed newt</name>
    <dbReference type="NCBI Taxonomy" id="8319"/>
    <lineage>
        <taxon>Eukaryota</taxon>
        <taxon>Metazoa</taxon>
        <taxon>Chordata</taxon>
        <taxon>Craniata</taxon>
        <taxon>Vertebrata</taxon>
        <taxon>Euteleostomi</taxon>
        <taxon>Amphibia</taxon>
        <taxon>Batrachia</taxon>
        <taxon>Caudata</taxon>
        <taxon>Salamandroidea</taxon>
        <taxon>Salamandridae</taxon>
        <taxon>Pleurodelinae</taxon>
        <taxon>Pleurodeles</taxon>
    </lineage>
</organism>
<keyword evidence="3" id="KW-0808">Transferase</keyword>
<sequence>VLHDHLAYRFEALNLTGKGSFGQVVTCLDHKNNEFVAVKIIRNKKRFHHQALMELKILEVLRRKDKDASHNIIRMKEYFYFRDHLCISFELLGVNLYELIKKNNFQGFSLSLVRKFTTSILKCLQMLKKERIIHCDLK</sequence>
<dbReference type="InterPro" id="IPR050494">
    <property type="entry name" value="Ser_Thr_dual-spec_kinase"/>
</dbReference>
<comment type="similarity">
    <text evidence="1">Belongs to the protein kinase superfamily. CMGC Ser/Thr protein kinase family. MNB/DYRK subfamily.</text>
</comment>
<feature type="non-terminal residue" evidence="8">
    <location>
        <position position="138"/>
    </location>
</feature>
<evidence type="ECO:0000256" key="2">
    <source>
        <dbReference type="ARBA" id="ARBA00022527"/>
    </source>
</evidence>
<evidence type="ECO:0000256" key="6">
    <source>
        <dbReference type="ARBA" id="ARBA00022840"/>
    </source>
</evidence>
<name>A0AAV7SMF7_PLEWA</name>
<keyword evidence="4" id="KW-0547">Nucleotide-binding</keyword>
<keyword evidence="9" id="KW-1185">Reference proteome</keyword>
<evidence type="ECO:0000256" key="3">
    <source>
        <dbReference type="ARBA" id="ARBA00022679"/>
    </source>
</evidence>
<feature type="domain" description="Protein kinase" evidence="7">
    <location>
        <begin position="10"/>
        <end position="138"/>
    </location>
</feature>
<keyword evidence="6" id="KW-0067">ATP-binding</keyword>
<accession>A0AAV7SMF7</accession>
<dbReference type="Gene3D" id="1.10.510.10">
    <property type="entry name" value="Transferase(Phosphotransferase) domain 1"/>
    <property type="match status" value="1"/>
</dbReference>
<dbReference type="Pfam" id="PF00069">
    <property type="entry name" value="Pkinase"/>
    <property type="match status" value="1"/>
</dbReference>
<dbReference type="GO" id="GO:0005737">
    <property type="term" value="C:cytoplasm"/>
    <property type="evidence" value="ECO:0007669"/>
    <property type="project" value="TreeGrafter"/>
</dbReference>
<dbReference type="InterPro" id="IPR000719">
    <property type="entry name" value="Prot_kinase_dom"/>
</dbReference>
<evidence type="ECO:0000313" key="9">
    <source>
        <dbReference type="Proteomes" id="UP001066276"/>
    </source>
</evidence>